<protein>
    <submittedName>
        <fullName evidence="3">CSON008485 protein</fullName>
    </submittedName>
</protein>
<feature type="signal peptide" evidence="1">
    <location>
        <begin position="1"/>
        <end position="20"/>
    </location>
</feature>
<dbReference type="EMBL" id="UFQS01000320">
    <property type="protein sequence ID" value="SSX02847.1"/>
    <property type="molecule type" value="Genomic_DNA"/>
</dbReference>
<keyword evidence="1" id="KW-0732">Signal</keyword>
<reference evidence="2" key="1">
    <citation type="submission" date="2018-04" db="EMBL/GenBank/DDBJ databases">
        <authorList>
            <person name="Go L.Y."/>
            <person name="Mitchell J.A."/>
        </authorList>
    </citation>
    <scope>NUCLEOTIDE SEQUENCE</scope>
    <source>
        <tissue evidence="2">Whole organism</tissue>
    </source>
</reference>
<sequence length="94" mass="10357">MAKFTLLFVVIFCIVQIALCARVKREDEATTPGTLDKIGESLNVDKLGEKLNTGLDATKQAFESTFTKENAEKVGTALKEVGETFLDKIKKAFE</sequence>
<feature type="chain" id="PRO_5036328635" evidence="1">
    <location>
        <begin position="21"/>
        <end position="94"/>
    </location>
</feature>
<reference evidence="3" key="2">
    <citation type="submission" date="2018-07" db="EMBL/GenBank/DDBJ databases">
        <authorList>
            <person name="Quirk P.G."/>
            <person name="Krulwich T.A."/>
        </authorList>
    </citation>
    <scope>NUCLEOTIDE SEQUENCE</scope>
</reference>
<organism evidence="3">
    <name type="scientific">Culicoides sonorensis</name>
    <name type="common">Biting midge</name>
    <dbReference type="NCBI Taxonomy" id="179676"/>
    <lineage>
        <taxon>Eukaryota</taxon>
        <taxon>Metazoa</taxon>
        <taxon>Ecdysozoa</taxon>
        <taxon>Arthropoda</taxon>
        <taxon>Hexapoda</taxon>
        <taxon>Insecta</taxon>
        <taxon>Pterygota</taxon>
        <taxon>Neoptera</taxon>
        <taxon>Endopterygota</taxon>
        <taxon>Diptera</taxon>
        <taxon>Nematocera</taxon>
        <taxon>Chironomoidea</taxon>
        <taxon>Ceratopogonidae</taxon>
        <taxon>Ceratopogoninae</taxon>
        <taxon>Culicoides</taxon>
        <taxon>Monoculicoides</taxon>
    </lineage>
</organism>
<accession>A0A336LZ05</accession>
<gene>
    <name evidence="3" type="primary">CSON008485</name>
</gene>
<proteinExistence type="predicted"/>
<dbReference type="VEuPathDB" id="VectorBase:CSON008485"/>
<evidence type="ECO:0000313" key="2">
    <source>
        <dbReference type="EMBL" id="SSX02847.1"/>
    </source>
</evidence>
<evidence type="ECO:0000256" key="1">
    <source>
        <dbReference type="SAM" id="SignalP"/>
    </source>
</evidence>
<evidence type="ECO:0000313" key="3">
    <source>
        <dbReference type="EMBL" id="SSX23215.1"/>
    </source>
</evidence>
<name>A0A336LZ05_CULSO</name>
<dbReference type="EMBL" id="UFQT01000320">
    <property type="protein sequence ID" value="SSX23215.1"/>
    <property type="molecule type" value="Genomic_DNA"/>
</dbReference>
<dbReference type="AlphaFoldDB" id="A0A336LZ05"/>